<comment type="caution">
    <text evidence="2">The sequence shown here is derived from an EMBL/GenBank/DDBJ whole genome shotgun (WGS) entry which is preliminary data.</text>
</comment>
<dbReference type="PANTHER" id="PTHR43576:SF3">
    <property type="entry name" value="ALPHA-L-ARABINOFURANOSIDASE C"/>
    <property type="match status" value="1"/>
</dbReference>
<protein>
    <recommendedName>
        <fullName evidence="4">Alpha-L-arabinofuranosidase</fullName>
    </recommendedName>
</protein>
<dbReference type="InterPro" id="IPR017853">
    <property type="entry name" value="GH"/>
</dbReference>
<accession>A0A4R8DQ86</accession>
<dbReference type="EMBL" id="SODV01000001">
    <property type="protein sequence ID" value="TDX00300.1"/>
    <property type="molecule type" value="Genomic_DNA"/>
</dbReference>
<dbReference type="SUPFAM" id="SSF51445">
    <property type="entry name" value="(Trans)glycosidases"/>
    <property type="match status" value="1"/>
</dbReference>
<gene>
    <name evidence="2" type="ORF">EDB95_1321</name>
</gene>
<dbReference type="Proteomes" id="UP000294498">
    <property type="component" value="Unassembled WGS sequence"/>
</dbReference>
<reference evidence="2 3" key="1">
    <citation type="submission" date="2019-03" db="EMBL/GenBank/DDBJ databases">
        <title>Genomic Encyclopedia of Type Strains, Phase IV (KMG-IV): sequencing the most valuable type-strain genomes for metagenomic binning, comparative biology and taxonomic classification.</title>
        <authorList>
            <person name="Goeker M."/>
        </authorList>
    </citation>
    <scope>NUCLEOTIDE SEQUENCE [LARGE SCALE GENOMIC DNA]</scope>
    <source>
        <strain evidence="2 3">DSM 100059</strain>
    </source>
</reference>
<sequence>MMKPTLFAALVAICVFAACAKHAGTSNSGSGSTTDTVITPPTDPAVSATVGFFLNDWTPKTFTVPSTTAGTVGSTSYTDELTIDISKVLTKVSPYVYGNNTNLWMGQIVTQSNLVGYIKDLSPNILRAPAGSNSDIYFWNQASAPPSDAPVLLYSNGTEDTAGYWYGGNTQSWTLSLSNYYALQAATSSGGIITVNYGYARYGTSADPVAAAAHLAADWVRYDKGKSKFWEIGNETYGNWEAGYQIDQSLNHDNQPQFVTGDLYGQHVKVFVDSMRAAAQEVGSTIYIGATLLDAAPYTGAYQSLLTWNQGVLTEAGNLVDFFEVHDYFTPYNDNTSEANILASATTVPTNAMTYLNQQMAQYGVTPKPIALTEWNIQAVNSKQDVSYIAGVHAVKALGSIIKNHFGEASRWDLANGWNGGNDMGMFSEGGEPNVPLWNPRPVFFYLYYFQKFFGDRMVSDTLQSTSSDLTTYSSSFTSGQAGTIVVNSGTTAHTLAIDFKNFAAGSHYYWYVLTGGTDVAQFSGQVVVNGTGPNNAEGGPASSYASIKAYTAPLTGTIYLSVPARAVVYLVADKKS</sequence>
<proteinExistence type="predicted"/>
<evidence type="ECO:0000313" key="2">
    <source>
        <dbReference type="EMBL" id="TDX00300.1"/>
    </source>
</evidence>
<dbReference type="RefSeq" id="WP_133991735.1">
    <property type="nucleotide sequence ID" value="NZ_SODV01000001.1"/>
</dbReference>
<evidence type="ECO:0000313" key="3">
    <source>
        <dbReference type="Proteomes" id="UP000294498"/>
    </source>
</evidence>
<evidence type="ECO:0008006" key="4">
    <source>
        <dbReference type="Google" id="ProtNLM"/>
    </source>
</evidence>
<dbReference type="GO" id="GO:0000272">
    <property type="term" value="P:polysaccharide catabolic process"/>
    <property type="evidence" value="ECO:0007669"/>
    <property type="project" value="TreeGrafter"/>
</dbReference>
<feature type="signal peptide" evidence="1">
    <location>
        <begin position="1"/>
        <end position="23"/>
    </location>
</feature>
<dbReference type="PANTHER" id="PTHR43576">
    <property type="entry name" value="ALPHA-L-ARABINOFURANOSIDASE C-RELATED"/>
    <property type="match status" value="1"/>
</dbReference>
<evidence type="ECO:0000256" key="1">
    <source>
        <dbReference type="SAM" id="SignalP"/>
    </source>
</evidence>
<organism evidence="2 3">
    <name type="scientific">Dinghuibacter silviterrae</name>
    <dbReference type="NCBI Taxonomy" id="1539049"/>
    <lineage>
        <taxon>Bacteria</taxon>
        <taxon>Pseudomonadati</taxon>
        <taxon>Bacteroidota</taxon>
        <taxon>Chitinophagia</taxon>
        <taxon>Chitinophagales</taxon>
        <taxon>Chitinophagaceae</taxon>
        <taxon>Dinghuibacter</taxon>
    </lineage>
</organism>
<keyword evidence="3" id="KW-1185">Reference proteome</keyword>
<name>A0A4R8DQ86_9BACT</name>
<dbReference type="OrthoDB" id="9758333at2"/>
<dbReference type="PROSITE" id="PS51257">
    <property type="entry name" value="PROKAR_LIPOPROTEIN"/>
    <property type="match status" value="1"/>
</dbReference>
<keyword evidence="1" id="KW-0732">Signal</keyword>
<dbReference type="Gene3D" id="3.20.20.80">
    <property type="entry name" value="Glycosidases"/>
    <property type="match status" value="1"/>
</dbReference>
<feature type="chain" id="PRO_5020379166" description="Alpha-L-arabinofuranosidase" evidence="1">
    <location>
        <begin position="24"/>
        <end position="577"/>
    </location>
</feature>
<dbReference type="AlphaFoldDB" id="A0A4R8DQ86"/>